<dbReference type="AlphaFoldDB" id="A0A820P8S8"/>
<accession>A0A820P8S8</accession>
<sequence>PGQKKPQQGQQNGQKKKGYNPYNKFKNRNWKKKKPNNENSSKPDDDDGSNRNHSHAAPSSPVKIIQTPITTYINVTEKPARYRGWSLYFPDTNKESDLSYLSVCQLFESYFKRTKDLYDF</sequence>
<protein>
    <submittedName>
        <fullName evidence="2">Uncharacterized protein</fullName>
    </submittedName>
</protein>
<name>A0A820P8S8_9BILA</name>
<proteinExistence type="predicted"/>
<organism evidence="2 3">
    <name type="scientific">Adineta steineri</name>
    <dbReference type="NCBI Taxonomy" id="433720"/>
    <lineage>
        <taxon>Eukaryota</taxon>
        <taxon>Metazoa</taxon>
        <taxon>Spiralia</taxon>
        <taxon>Gnathifera</taxon>
        <taxon>Rotifera</taxon>
        <taxon>Eurotatoria</taxon>
        <taxon>Bdelloidea</taxon>
        <taxon>Adinetida</taxon>
        <taxon>Adinetidae</taxon>
        <taxon>Adineta</taxon>
    </lineage>
</organism>
<evidence type="ECO:0000313" key="2">
    <source>
        <dbReference type="EMBL" id="CAF4402820.1"/>
    </source>
</evidence>
<feature type="non-terminal residue" evidence="2">
    <location>
        <position position="1"/>
    </location>
</feature>
<feature type="compositionally biased region" description="Low complexity" evidence="1">
    <location>
        <begin position="1"/>
        <end position="13"/>
    </location>
</feature>
<feature type="compositionally biased region" description="Basic residues" evidence="1">
    <location>
        <begin position="25"/>
        <end position="34"/>
    </location>
</feature>
<reference evidence="2" key="1">
    <citation type="submission" date="2021-02" db="EMBL/GenBank/DDBJ databases">
        <authorList>
            <person name="Nowell W R."/>
        </authorList>
    </citation>
    <scope>NUCLEOTIDE SEQUENCE</scope>
</reference>
<dbReference type="EMBL" id="CAJOAZ010026632">
    <property type="protein sequence ID" value="CAF4402820.1"/>
    <property type="molecule type" value="Genomic_DNA"/>
</dbReference>
<evidence type="ECO:0000313" key="3">
    <source>
        <dbReference type="Proteomes" id="UP000663844"/>
    </source>
</evidence>
<gene>
    <name evidence="2" type="ORF">OXD698_LOCUS51556</name>
</gene>
<feature type="region of interest" description="Disordered" evidence="1">
    <location>
        <begin position="1"/>
        <end position="63"/>
    </location>
</feature>
<feature type="non-terminal residue" evidence="2">
    <location>
        <position position="120"/>
    </location>
</feature>
<comment type="caution">
    <text evidence="2">The sequence shown here is derived from an EMBL/GenBank/DDBJ whole genome shotgun (WGS) entry which is preliminary data.</text>
</comment>
<evidence type="ECO:0000256" key="1">
    <source>
        <dbReference type="SAM" id="MobiDB-lite"/>
    </source>
</evidence>
<dbReference type="Proteomes" id="UP000663844">
    <property type="component" value="Unassembled WGS sequence"/>
</dbReference>